<name>A0A553N8U4_TIGCA</name>
<proteinExistence type="predicted"/>
<dbReference type="Proteomes" id="UP000318571">
    <property type="component" value="Chromosome 8"/>
</dbReference>
<protein>
    <submittedName>
        <fullName evidence="2">Uncharacterized protein</fullName>
    </submittedName>
</protein>
<evidence type="ECO:0000313" key="3">
    <source>
        <dbReference type="Proteomes" id="UP000318571"/>
    </source>
</evidence>
<comment type="caution">
    <text evidence="2">The sequence shown here is derived from an EMBL/GenBank/DDBJ whole genome shotgun (WGS) entry which is preliminary data.</text>
</comment>
<evidence type="ECO:0000313" key="2">
    <source>
        <dbReference type="EMBL" id="TRY61864.1"/>
    </source>
</evidence>
<dbReference type="AlphaFoldDB" id="A0A553N8U4"/>
<dbReference type="EMBL" id="VCGU01000459">
    <property type="protein sequence ID" value="TRY61864.1"/>
    <property type="molecule type" value="Genomic_DNA"/>
</dbReference>
<sequence length="367" mass="41789">MFPFEKALRTFVLIGCLVGFLTIVLDQVWKFYLKERTTASTYHTSDYLDFPIAVFCPTRSFNSSDPPEDINITQEVFDRHAKDVWVKYHSFGTQEFQSEPEIVIGHWRTIYTIYNGRCKSFSFTNRSFPTRKYAQFHLSVDQGPVAVFFLRDRIEELFLSTMTWISDIPSTIVQTDTFITLDHSISVLMSLPDRVCSPEATLESFGSCLAVELEDLILERGFNCSPIHFLPYLKRLSGNECQTPQDIGTILKFGQALLVRGVRNGNGTGKCQKQCTTHYSIPLSTPLASDRAASKKSDTYWTFTFGFNCVTTTTHTEMFLYDTADIVAAIGGALGMFLGWSCYQNYIIIRDVTKKRLKSARQSISKY</sequence>
<organism evidence="2 3">
    <name type="scientific">Tigriopus californicus</name>
    <name type="common">Marine copepod</name>
    <dbReference type="NCBI Taxonomy" id="6832"/>
    <lineage>
        <taxon>Eukaryota</taxon>
        <taxon>Metazoa</taxon>
        <taxon>Ecdysozoa</taxon>
        <taxon>Arthropoda</taxon>
        <taxon>Crustacea</taxon>
        <taxon>Multicrustacea</taxon>
        <taxon>Hexanauplia</taxon>
        <taxon>Copepoda</taxon>
        <taxon>Harpacticoida</taxon>
        <taxon>Harpacticidae</taxon>
        <taxon>Tigriopus</taxon>
    </lineage>
</organism>
<accession>A0A553N8U4</accession>
<keyword evidence="3" id="KW-1185">Reference proteome</keyword>
<keyword evidence="1" id="KW-0472">Membrane</keyword>
<reference evidence="2 3" key="1">
    <citation type="journal article" date="2018" name="Nat. Ecol. Evol.">
        <title>Genomic signatures of mitonuclear coevolution across populations of Tigriopus californicus.</title>
        <authorList>
            <person name="Barreto F.S."/>
            <person name="Watson E.T."/>
            <person name="Lima T.G."/>
            <person name="Willett C.S."/>
            <person name="Edmands S."/>
            <person name="Li W."/>
            <person name="Burton R.S."/>
        </authorList>
    </citation>
    <scope>NUCLEOTIDE SEQUENCE [LARGE SCALE GENOMIC DNA]</scope>
    <source>
        <strain evidence="2 3">San Diego</strain>
    </source>
</reference>
<keyword evidence="1" id="KW-1133">Transmembrane helix</keyword>
<evidence type="ECO:0000256" key="1">
    <source>
        <dbReference type="SAM" id="Phobius"/>
    </source>
</evidence>
<feature type="transmembrane region" description="Helical" evidence="1">
    <location>
        <begin position="326"/>
        <end position="349"/>
    </location>
</feature>
<keyword evidence="1" id="KW-0812">Transmembrane</keyword>
<gene>
    <name evidence="2" type="ORF">TCAL_10288</name>
</gene>